<accession>Q0VTA4</accession>
<keyword evidence="10 15" id="KW-0234">DNA repair</keyword>
<dbReference type="NCBIfam" id="NF008168">
    <property type="entry name" value="PRK10917.2-2"/>
    <property type="match status" value="1"/>
</dbReference>
<dbReference type="NCBIfam" id="NF008163">
    <property type="entry name" value="PRK10917.1-1"/>
    <property type="match status" value="1"/>
</dbReference>
<keyword evidence="11" id="KW-0413">Isomerase</keyword>
<dbReference type="HOGENOM" id="CLU_005122_7_1_6"/>
<dbReference type="GO" id="GO:0006310">
    <property type="term" value="P:DNA recombination"/>
    <property type="evidence" value="ECO:0007669"/>
    <property type="project" value="UniProtKB-UniRule"/>
</dbReference>
<dbReference type="Proteomes" id="UP000008871">
    <property type="component" value="Chromosome"/>
</dbReference>
<name>Q0VTA4_ALCBS</name>
<dbReference type="OrthoDB" id="9804325at2"/>
<dbReference type="GO" id="GO:0016887">
    <property type="term" value="F:ATP hydrolysis activity"/>
    <property type="evidence" value="ECO:0007669"/>
    <property type="project" value="RHEA"/>
</dbReference>
<proteinExistence type="inferred from homology"/>
<dbReference type="FunFam" id="3.40.50.300:FF:000391">
    <property type="entry name" value="ATP-dependent DNA helicase RecG"/>
    <property type="match status" value="1"/>
</dbReference>
<dbReference type="InterPro" id="IPR011545">
    <property type="entry name" value="DEAD/DEAH_box_helicase_dom"/>
</dbReference>
<keyword evidence="7 15" id="KW-0067">ATP-binding</keyword>
<evidence type="ECO:0000313" key="18">
    <source>
        <dbReference type="EMBL" id="CAL15616.1"/>
    </source>
</evidence>
<feature type="domain" description="Helicase ATP-binding" evidence="16">
    <location>
        <begin position="285"/>
        <end position="454"/>
    </location>
</feature>
<evidence type="ECO:0000256" key="8">
    <source>
        <dbReference type="ARBA" id="ARBA00023125"/>
    </source>
</evidence>
<dbReference type="InterPro" id="IPR004609">
    <property type="entry name" value="ATP-dep_DNA_helicase_RecG"/>
</dbReference>
<dbReference type="PANTHER" id="PTHR47964:SF1">
    <property type="entry name" value="ATP-DEPENDENT DNA HELICASE HOMOLOG RECG, CHLOROPLASTIC"/>
    <property type="match status" value="1"/>
</dbReference>
<keyword evidence="4 15" id="KW-0227">DNA damage</keyword>
<dbReference type="SUPFAM" id="SSF52540">
    <property type="entry name" value="P-loop containing nucleoside triphosphate hydrolases"/>
    <property type="match status" value="2"/>
</dbReference>
<dbReference type="SMART" id="SM00487">
    <property type="entry name" value="DEXDc"/>
    <property type="match status" value="1"/>
</dbReference>
<evidence type="ECO:0000256" key="6">
    <source>
        <dbReference type="ARBA" id="ARBA00022806"/>
    </source>
</evidence>
<keyword evidence="5 15" id="KW-0378">Hydrolase</keyword>
<comment type="similarity">
    <text evidence="1 15">Belongs to the helicase family. RecG subfamily.</text>
</comment>
<evidence type="ECO:0000256" key="3">
    <source>
        <dbReference type="ARBA" id="ARBA00022741"/>
    </source>
</evidence>
<keyword evidence="8" id="KW-0238">DNA-binding</keyword>
<dbReference type="KEGG" id="abo:ABO_0168"/>
<dbReference type="eggNOG" id="COG1200">
    <property type="taxonomic scope" value="Bacteria"/>
</dbReference>
<dbReference type="EMBL" id="AM286690">
    <property type="protein sequence ID" value="CAL15616.1"/>
    <property type="molecule type" value="Genomic_DNA"/>
</dbReference>
<evidence type="ECO:0000256" key="9">
    <source>
        <dbReference type="ARBA" id="ARBA00023172"/>
    </source>
</evidence>
<dbReference type="GO" id="GO:0005524">
    <property type="term" value="F:ATP binding"/>
    <property type="evidence" value="ECO:0007669"/>
    <property type="project" value="UniProtKB-KW"/>
</dbReference>
<dbReference type="GO" id="GO:0003677">
    <property type="term" value="F:DNA binding"/>
    <property type="evidence" value="ECO:0007669"/>
    <property type="project" value="UniProtKB-KW"/>
</dbReference>
<evidence type="ECO:0000256" key="14">
    <source>
        <dbReference type="ARBA" id="ARBA00048988"/>
    </source>
</evidence>
<evidence type="ECO:0000256" key="2">
    <source>
        <dbReference type="ARBA" id="ARBA00017846"/>
    </source>
</evidence>
<evidence type="ECO:0000256" key="10">
    <source>
        <dbReference type="ARBA" id="ARBA00023204"/>
    </source>
</evidence>
<evidence type="ECO:0000256" key="1">
    <source>
        <dbReference type="ARBA" id="ARBA00007504"/>
    </source>
</evidence>
<feature type="domain" description="Helicase C-terminal" evidence="17">
    <location>
        <begin position="477"/>
        <end position="638"/>
    </location>
</feature>
<dbReference type="Pfam" id="PF00270">
    <property type="entry name" value="DEAD"/>
    <property type="match status" value="1"/>
</dbReference>
<dbReference type="RefSeq" id="WP_011587465.1">
    <property type="nucleotide sequence ID" value="NC_008260.1"/>
</dbReference>
<sequence>MAGDSLSSLPLSRLKGVGPAAAEKLAKLGLHNLEDLLFHLPFRYEDRTRISPIGSLRPETGVVIEGQVMAADVIFGRRRSLLCKVADGTGMVTLRFYHFSAAQKNTLERGRTIRVYGEPRPGSAGLEFYHPEYQLDYADSGLPPLEKALTPVYPTTDGVSQKTLRNLTGQALKYLQAHPPQELIPAQLLDQSGLPSLADALSKLHNPRPDDPVNLLLEGKHPAVKRLVMEEMVAHQLGMLQKRAGQKAFHAPRLGGQTLFEKLQDSLPFNLTGAQKRVIGELMGDMKQAHPMLRLVQGDVGSGKTLVAAAAALAAIESGYQVALMAPTELLAEQHRENFHHWLAPLGIKVHWLAGSLGVKARRETNAALADGSAHIVVGTHALFQEAVQFHRLGLTIIDEQHRFGVQQRLALREKGREDNAHGIQVPHQLVLTATPIPRTLAMSVYGDLDTSVIDEMPPGRKPIDTLVLPESRRPQVIERINDACRPSAKKKNTQAYWVCTLIEESEELQAQAAEATFAELQIALPELKVELVHGRMKAKEKAERMARFSRGEAQLLIATTVIEVGVDVPNATLMVMENAERLGLAQLHQLRGRVGRGAEQSYCLLLYKNPLSHTGKRRLAVMRDTTDGFVIAEEDLKLRGPGEWLGTRQTGDLAFRIADLVRDEALMEPAKEIANKLMQDYPQWIDPLLRRWLKGGQNFADI</sequence>
<dbReference type="NCBIfam" id="NF008165">
    <property type="entry name" value="PRK10917.1-3"/>
    <property type="match status" value="1"/>
</dbReference>
<dbReference type="CDD" id="cd04488">
    <property type="entry name" value="RecG_wedge_OBF"/>
    <property type="match status" value="1"/>
</dbReference>
<evidence type="ECO:0000313" key="19">
    <source>
        <dbReference type="Proteomes" id="UP000008871"/>
    </source>
</evidence>
<evidence type="ECO:0000256" key="5">
    <source>
        <dbReference type="ARBA" id="ARBA00022801"/>
    </source>
</evidence>
<dbReference type="Gene3D" id="3.40.50.300">
    <property type="entry name" value="P-loop containing nucleotide triphosphate hydrolases"/>
    <property type="match status" value="2"/>
</dbReference>
<comment type="catalytic activity">
    <reaction evidence="12 15">
        <text>Couples ATP hydrolysis with the unwinding of duplex DNA by translocating in the 3'-5' direction.</text>
        <dbReference type="EC" id="5.6.2.4"/>
    </reaction>
</comment>
<dbReference type="AlphaFoldDB" id="Q0VTA4"/>
<dbReference type="EC" id="5.6.2.4" evidence="13 15"/>
<keyword evidence="9 15" id="KW-0233">DNA recombination</keyword>
<dbReference type="PROSITE" id="PS51194">
    <property type="entry name" value="HELICASE_CTER"/>
    <property type="match status" value="1"/>
</dbReference>
<protein>
    <recommendedName>
        <fullName evidence="2 15">ATP-dependent DNA helicase RecG</fullName>
        <ecNumber evidence="13 15">5.6.2.4</ecNumber>
    </recommendedName>
</protein>
<dbReference type="SMART" id="SM00490">
    <property type="entry name" value="HELICc"/>
    <property type="match status" value="1"/>
</dbReference>
<dbReference type="InterPro" id="IPR047112">
    <property type="entry name" value="RecG/Mfd"/>
</dbReference>
<evidence type="ECO:0000256" key="4">
    <source>
        <dbReference type="ARBA" id="ARBA00022763"/>
    </source>
</evidence>
<evidence type="ECO:0000256" key="13">
    <source>
        <dbReference type="ARBA" id="ARBA00034808"/>
    </source>
</evidence>
<dbReference type="InterPro" id="IPR014001">
    <property type="entry name" value="Helicase_ATP-bd"/>
</dbReference>
<keyword evidence="3 15" id="KW-0547">Nucleotide-binding</keyword>
<evidence type="ECO:0000256" key="7">
    <source>
        <dbReference type="ARBA" id="ARBA00022840"/>
    </source>
</evidence>
<evidence type="ECO:0000256" key="11">
    <source>
        <dbReference type="ARBA" id="ARBA00023235"/>
    </source>
</evidence>
<organism evidence="18 19">
    <name type="scientific">Alcanivorax borkumensis (strain ATCC 700651 / DSM 11573 / NCIMB 13689 / SK2)</name>
    <dbReference type="NCBI Taxonomy" id="393595"/>
    <lineage>
        <taxon>Bacteria</taxon>
        <taxon>Pseudomonadati</taxon>
        <taxon>Pseudomonadota</taxon>
        <taxon>Gammaproteobacteria</taxon>
        <taxon>Oceanospirillales</taxon>
        <taxon>Alcanivoracaceae</taxon>
        <taxon>Alcanivorax</taxon>
    </lineage>
</organism>
<dbReference type="PROSITE" id="PS51192">
    <property type="entry name" value="HELICASE_ATP_BIND_1"/>
    <property type="match status" value="1"/>
</dbReference>
<gene>
    <name evidence="18" type="primary">recG</name>
    <name evidence="18" type="ordered locus">ABO_0168</name>
</gene>
<dbReference type="InterPro" id="IPR001650">
    <property type="entry name" value="Helicase_C-like"/>
</dbReference>
<evidence type="ECO:0000256" key="12">
    <source>
        <dbReference type="ARBA" id="ARBA00034617"/>
    </source>
</evidence>
<evidence type="ECO:0000256" key="15">
    <source>
        <dbReference type="RuleBase" id="RU363016"/>
    </source>
</evidence>
<dbReference type="PANTHER" id="PTHR47964">
    <property type="entry name" value="ATP-DEPENDENT DNA HELICASE HOMOLOG RECG, CHLOROPLASTIC"/>
    <property type="match status" value="1"/>
</dbReference>
<dbReference type="NCBIfam" id="TIGR00643">
    <property type="entry name" value="recG"/>
    <property type="match status" value="1"/>
</dbReference>
<dbReference type="InterPro" id="IPR045562">
    <property type="entry name" value="RecG_dom3_C"/>
</dbReference>
<reference evidence="18 19" key="1">
    <citation type="journal article" date="2006" name="Nat. Biotechnol.">
        <title>Genome sequence of the ubiquitous hydrocarbon-degrading marine bacterium Alcanivorax borkumensis.</title>
        <authorList>
            <person name="Schneiker S."/>
            <person name="Martins dos Santos V.A.P."/>
            <person name="Bartels D."/>
            <person name="Bekel T."/>
            <person name="Brecht M."/>
            <person name="Buhrmester J."/>
            <person name="Chernikova T.N."/>
            <person name="Denaro R."/>
            <person name="Ferrer M."/>
            <person name="Gertler C."/>
            <person name="Goesmann A."/>
            <person name="Golyshina O.V."/>
            <person name="Kaminski F."/>
            <person name="Khachane A.N."/>
            <person name="Lang S."/>
            <person name="Linke B."/>
            <person name="McHardy A.C."/>
            <person name="Meyer F."/>
            <person name="Nechitaylo T."/>
            <person name="Puehler A."/>
            <person name="Regenhardt D."/>
            <person name="Rupp O."/>
            <person name="Sabirova J.S."/>
            <person name="Selbitschka W."/>
            <person name="Yakimov M.M."/>
            <person name="Timmis K.N."/>
            <person name="Vorhoelter F.-J."/>
            <person name="Weidner S."/>
            <person name="Kaiser O."/>
            <person name="Golyshin P.N."/>
        </authorList>
    </citation>
    <scope>NUCLEOTIDE SEQUENCE [LARGE SCALE GENOMIC DNA]</scope>
    <source>
        <strain evidence="19">ATCC 700651 / DSM 11573 / NCIMB 13689 / SK2</strain>
    </source>
</reference>
<dbReference type="SUPFAM" id="SSF50249">
    <property type="entry name" value="Nucleic acid-binding proteins"/>
    <property type="match status" value="1"/>
</dbReference>
<dbReference type="Pfam" id="PF00271">
    <property type="entry name" value="Helicase_C"/>
    <property type="match status" value="1"/>
</dbReference>
<keyword evidence="6 15" id="KW-0347">Helicase</keyword>
<evidence type="ECO:0000259" key="17">
    <source>
        <dbReference type="PROSITE" id="PS51194"/>
    </source>
</evidence>
<evidence type="ECO:0000259" key="16">
    <source>
        <dbReference type="PROSITE" id="PS51192"/>
    </source>
</evidence>
<dbReference type="GO" id="GO:0043138">
    <property type="term" value="F:3'-5' DNA helicase activity"/>
    <property type="evidence" value="ECO:0007669"/>
    <property type="project" value="UniProtKB-EC"/>
</dbReference>
<comment type="catalytic activity">
    <reaction evidence="14 15">
        <text>ATP + H2O = ADP + phosphate + H(+)</text>
        <dbReference type="Rhea" id="RHEA:13065"/>
        <dbReference type="ChEBI" id="CHEBI:15377"/>
        <dbReference type="ChEBI" id="CHEBI:15378"/>
        <dbReference type="ChEBI" id="CHEBI:30616"/>
        <dbReference type="ChEBI" id="CHEBI:43474"/>
        <dbReference type="ChEBI" id="CHEBI:456216"/>
        <dbReference type="EC" id="5.6.2.4"/>
    </reaction>
</comment>
<dbReference type="CDD" id="cd17992">
    <property type="entry name" value="DEXHc_RecG"/>
    <property type="match status" value="1"/>
</dbReference>
<dbReference type="InterPro" id="IPR027417">
    <property type="entry name" value="P-loop_NTPase"/>
</dbReference>
<dbReference type="STRING" id="393595.ABO_0168"/>
<comment type="function">
    <text evidence="15">Plays a critical role in recombination and DNA repair. Helps process Holliday junction intermediates to mature products by catalyzing branch migration. Has replication fork regression activity, unwinds stalled or blocked replication forks to make a HJ that can be resolved. Has a DNA unwinding activity characteristic of a DNA helicase with 3'-5' polarity.</text>
</comment>
<dbReference type="Pfam" id="PF17191">
    <property type="entry name" value="RecG_wedge"/>
    <property type="match status" value="1"/>
</dbReference>
<dbReference type="InterPro" id="IPR012340">
    <property type="entry name" value="NA-bd_OB-fold"/>
</dbReference>
<dbReference type="Gene3D" id="2.40.50.140">
    <property type="entry name" value="Nucleic acid-binding proteins"/>
    <property type="match status" value="1"/>
</dbReference>
<dbReference type="Pfam" id="PF19833">
    <property type="entry name" value="RecG_dom3_C"/>
    <property type="match status" value="1"/>
</dbReference>
<dbReference type="InterPro" id="IPR033454">
    <property type="entry name" value="RecG_wedge"/>
</dbReference>
<dbReference type="NCBIfam" id="NF008166">
    <property type="entry name" value="PRK10917.1-4"/>
    <property type="match status" value="1"/>
</dbReference>
<dbReference type="GO" id="GO:0006281">
    <property type="term" value="P:DNA repair"/>
    <property type="evidence" value="ECO:0007669"/>
    <property type="project" value="UniProtKB-UniRule"/>
</dbReference>
<keyword evidence="19" id="KW-1185">Reference proteome</keyword>